<reference evidence="4 5" key="1">
    <citation type="submission" date="2013-03" db="EMBL/GenBank/DDBJ databases">
        <authorList>
            <person name="Warren W."/>
            <person name="Wilson R.K."/>
        </authorList>
    </citation>
    <scope>NUCLEOTIDE SEQUENCE</scope>
</reference>
<dbReference type="Ensembl" id="ENSMFAT00000087410.1">
    <property type="protein sequence ID" value="ENSMFAP00000048869.1"/>
    <property type="gene ID" value="ENSMFAG00000061709.1"/>
</dbReference>
<keyword evidence="2" id="KW-0812">Transmembrane</keyword>
<dbReference type="PANTHER" id="PTHR12138:SF162">
    <property type="entry name" value="CHROMOSOME UNDETERMINED SCAFFOLD_275, WHOLE GENOME SHOTGUN SEQUENCE"/>
    <property type="match status" value="1"/>
</dbReference>
<feature type="region of interest" description="Disordered" evidence="1">
    <location>
        <begin position="131"/>
        <end position="157"/>
    </location>
</feature>
<evidence type="ECO:0000313" key="4">
    <source>
        <dbReference type="Ensembl" id="ENSMFAP00000048869.1"/>
    </source>
</evidence>
<dbReference type="PRINTS" id="PR02045">
    <property type="entry name" value="F138DOMAIN"/>
</dbReference>
<evidence type="ECO:0000313" key="5">
    <source>
        <dbReference type="Proteomes" id="UP000233100"/>
    </source>
</evidence>
<keyword evidence="2" id="KW-1133">Transmembrane helix</keyword>
<evidence type="ECO:0000256" key="3">
    <source>
        <dbReference type="SAM" id="SignalP"/>
    </source>
</evidence>
<feature type="chain" id="PRO_5031109653" evidence="3">
    <location>
        <begin position="16"/>
        <end position="157"/>
    </location>
</feature>
<name>A0A7N9CDT3_MACFA</name>
<protein>
    <submittedName>
        <fullName evidence="4">Uncharacterized protein</fullName>
    </submittedName>
</protein>
<evidence type="ECO:0000256" key="2">
    <source>
        <dbReference type="SAM" id="Phobius"/>
    </source>
</evidence>
<evidence type="ECO:0000256" key="1">
    <source>
        <dbReference type="SAM" id="MobiDB-lite"/>
    </source>
</evidence>
<feature type="transmembrane region" description="Helical" evidence="2">
    <location>
        <begin position="93"/>
        <end position="110"/>
    </location>
</feature>
<sequence length="157" mass="17592">MIILLYLLLPKCSHHFVTIDNNPLIVNLLQEGTQFIYKESFFFFFLRQSLALSPRLECNGAISAHCNLHLLGSSDFPASASQVARITGAHHHTQLMFVFYFLFFYFFIFFETESRLVTQAGVQWRDLGSLQAPPPGSRHSPASASRVAGTTEPPSPG</sequence>
<dbReference type="Proteomes" id="UP000233100">
    <property type="component" value="Chromosome 2"/>
</dbReference>
<accession>A0A7N9CDT3</accession>
<dbReference type="AlphaFoldDB" id="A0A7N9CDT3"/>
<keyword evidence="3" id="KW-0732">Signal</keyword>
<organism evidence="4 5">
    <name type="scientific">Macaca fascicularis</name>
    <name type="common">Crab-eating macaque</name>
    <name type="synonym">Cynomolgus monkey</name>
    <dbReference type="NCBI Taxonomy" id="9541"/>
    <lineage>
        <taxon>Eukaryota</taxon>
        <taxon>Metazoa</taxon>
        <taxon>Chordata</taxon>
        <taxon>Craniata</taxon>
        <taxon>Vertebrata</taxon>
        <taxon>Euteleostomi</taxon>
        <taxon>Mammalia</taxon>
        <taxon>Eutheria</taxon>
        <taxon>Euarchontoglires</taxon>
        <taxon>Primates</taxon>
        <taxon>Haplorrhini</taxon>
        <taxon>Catarrhini</taxon>
        <taxon>Cercopithecidae</taxon>
        <taxon>Cercopithecinae</taxon>
        <taxon>Macaca</taxon>
    </lineage>
</organism>
<reference evidence="4" key="3">
    <citation type="submission" date="2025-09" db="UniProtKB">
        <authorList>
            <consortium name="Ensembl"/>
        </authorList>
    </citation>
    <scope>IDENTIFICATION</scope>
</reference>
<keyword evidence="2" id="KW-0472">Membrane</keyword>
<dbReference type="PANTHER" id="PTHR12138">
    <property type="entry name" value="PRIMATE-EXPANDED PROTEIN FAMILY"/>
    <property type="match status" value="1"/>
</dbReference>
<proteinExistence type="predicted"/>
<dbReference type="GeneTree" id="ENSGT00940000161627"/>
<reference evidence="4" key="2">
    <citation type="submission" date="2025-08" db="UniProtKB">
        <authorList>
            <consortium name="Ensembl"/>
        </authorList>
    </citation>
    <scope>IDENTIFICATION</scope>
</reference>
<feature type="signal peptide" evidence="3">
    <location>
        <begin position="1"/>
        <end position="15"/>
    </location>
</feature>
<keyword evidence="5" id="KW-1185">Reference proteome</keyword>